<accession>S5Y064</accession>
<organism evidence="2 3">
    <name type="scientific">Paracoccus aminophilus JCM 7686</name>
    <dbReference type="NCBI Taxonomy" id="1367847"/>
    <lineage>
        <taxon>Bacteria</taxon>
        <taxon>Pseudomonadati</taxon>
        <taxon>Pseudomonadota</taxon>
        <taxon>Alphaproteobacteria</taxon>
        <taxon>Rhodobacterales</taxon>
        <taxon>Paracoccaceae</taxon>
        <taxon>Paracoccus</taxon>
    </lineage>
</organism>
<keyword evidence="3" id="KW-1185">Reference proteome</keyword>
<evidence type="ECO:0000313" key="2">
    <source>
        <dbReference type="EMBL" id="AGT09080.1"/>
    </source>
</evidence>
<dbReference type="HOGENOM" id="CLU_083550_0_0_5"/>
<proteinExistence type="predicted"/>
<dbReference type="InterPro" id="IPR025870">
    <property type="entry name" value="Glyoxalase-like_dom"/>
</dbReference>
<sequence>MTEATPNFELPAFDHLAIAARTLDEGAAWIEERLGIAPEPGGAHPQLATHNRLLSLGPGEYLEIIAADPAGGTPLWPRWFGLDTFTGPPRLVSWVVRSAGALTQSGTTARDLSRGALRWRFSLPDDGQPLAQGVIPALIDWQGSPHPSTRLTDHGLRLNALELSFPDPLALPLADPRIRLTQGPARLQARLATPRGEVLL</sequence>
<dbReference type="KEGG" id="pami:JCM7686_1979"/>
<dbReference type="PATRIC" id="fig|1367847.3.peg.1972"/>
<evidence type="ECO:0000259" key="1">
    <source>
        <dbReference type="Pfam" id="PF13468"/>
    </source>
</evidence>
<gene>
    <name evidence="2" type="ORF">JCM7686_1979</name>
</gene>
<evidence type="ECO:0000313" key="3">
    <source>
        <dbReference type="Proteomes" id="UP000015480"/>
    </source>
</evidence>
<dbReference type="Pfam" id="PF13468">
    <property type="entry name" value="Glyoxalase_3"/>
    <property type="match status" value="1"/>
</dbReference>
<dbReference type="Proteomes" id="UP000015480">
    <property type="component" value="Chromosome"/>
</dbReference>
<dbReference type="RefSeq" id="WP_020950718.1">
    <property type="nucleotide sequence ID" value="NC_022041.1"/>
</dbReference>
<dbReference type="OrthoDB" id="8451710at2"/>
<feature type="domain" description="Glyoxalase-like" evidence="1">
    <location>
        <begin position="13"/>
        <end position="168"/>
    </location>
</feature>
<dbReference type="AlphaFoldDB" id="S5Y064"/>
<reference evidence="2 3" key="1">
    <citation type="journal article" date="2014" name="BMC Genomics">
        <title>Architecture and functions of a multipartite genome of the methylotrophic bacterium Paracoccus aminophilus JCM 7686, containing primary and secondary chromids.</title>
        <authorList>
            <person name="Dziewit L."/>
            <person name="Czarnecki J."/>
            <person name="Wibberg D."/>
            <person name="Radlinska M."/>
            <person name="Mrozek P."/>
            <person name="Szymczak M."/>
            <person name="Schluter A."/>
            <person name="Puhler A."/>
            <person name="Bartosik D."/>
        </authorList>
    </citation>
    <scope>NUCLEOTIDE SEQUENCE [LARGE SCALE GENOMIC DNA]</scope>
    <source>
        <strain evidence="2">JCM 7686</strain>
    </source>
</reference>
<name>S5Y064_PARAH</name>
<dbReference type="EMBL" id="CP006650">
    <property type="protein sequence ID" value="AGT09080.1"/>
    <property type="molecule type" value="Genomic_DNA"/>
</dbReference>
<protein>
    <recommendedName>
        <fullName evidence="1">Glyoxalase-like domain-containing protein</fullName>
    </recommendedName>
</protein>
<dbReference type="InterPro" id="IPR029068">
    <property type="entry name" value="Glyas_Bleomycin-R_OHBP_Dase"/>
</dbReference>
<dbReference type="eggNOG" id="COG0346">
    <property type="taxonomic scope" value="Bacteria"/>
</dbReference>
<dbReference type="Gene3D" id="3.10.180.10">
    <property type="entry name" value="2,3-Dihydroxybiphenyl 1,2-Dioxygenase, domain 1"/>
    <property type="match status" value="1"/>
</dbReference>
<dbReference type="STRING" id="1367847.JCM7686_1979"/>